<protein>
    <recommendedName>
        <fullName evidence="2">SprT-like domain-containing protein</fullName>
    </recommendedName>
</protein>
<feature type="compositionally biased region" description="Polar residues" evidence="1">
    <location>
        <begin position="409"/>
        <end position="425"/>
    </location>
</feature>
<feature type="region of interest" description="Disordered" evidence="1">
    <location>
        <begin position="264"/>
        <end position="300"/>
    </location>
</feature>
<reference evidence="3" key="1">
    <citation type="submission" date="2020-10" db="EMBL/GenBank/DDBJ databases">
        <authorList>
            <person name="Han B."/>
            <person name="Lu T."/>
            <person name="Zhao Q."/>
            <person name="Huang X."/>
            <person name="Zhao Y."/>
        </authorList>
    </citation>
    <scope>NUCLEOTIDE SEQUENCE</scope>
</reference>
<dbReference type="InterPro" id="IPR006640">
    <property type="entry name" value="SprT-like_domain"/>
</dbReference>
<evidence type="ECO:0000313" key="4">
    <source>
        <dbReference type="Proteomes" id="UP000604825"/>
    </source>
</evidence>
<sequence length="447" mass="49514">MVSSDPDGSGGTPDVSELFCHYNSLYFRDSLGSCAVSWAEDPLPNCDVSTCDYYPGGGGCIILLSKSLCGSHNGSDLKNALLHEMIHAYICIKDNNSNHGDHGAKFQKLMNTINLSSVADPHRPVDGYSITLLHETHKKYYHYKCQSCADFTKSTNMRGPSGDDCIERKGLDDPCHNSNCHWHRHKQRCSGNYCRVQESSPGGLELKCSEAVEAFNEVKVEEPACTSWHPTHTSNKSRRSNRNKREDASTEFLHVADNAVGCSGLDSSSKDGSNKKIKFSKDVSSDLRRTETVQEAPKRPRTAVLDNQECSRRKKRKQSKRYGSYSVIIEWLNYYCLSESDEDEVPLINKRTERRRRQILHEMSLARESNDVVEFGSSTSHTVGSCALAPKDNGKLEIVPASQPEERSCSINPVASNGVAGNQTGHEPMSSPMDSPIRGEIVDISDG</sequence>
<dbReference type="GO" id="GO:0004222">
    <property type="term" value="F:metalloendopeptidase activity"/>
    <property type="evidence" value="ECO:0007669"/>
    <property type="project" value="InterPro"/>
</dbReference>
<dbReference type="GO" id="GO:0031593">
    <property type="term" value="F:polyubiquitin modification-dependent protein binding"/>
    <property type="evidence" value="ECO:0007669"/>
    <property type="project" value="TreeGrafter"/>
</dbReference>
<evidence type="ECO:0000256" key="1">
    <source>
        <dbReference type="SAM" id="MobiDB-lite"/>
    </source>
</evidence>
<comment type="caution">
    <text evidence="3">The sequence shown here is derived from an EMBL/GenBank/DDBJ whole genome shotgun (WGS) entry which is preliminary data.</text>
</comment>
<dbReference type="PANTHER" id="PTHR21220:SF0">
    <property type="entry name" value="DNA-DEPENDENT METALLOPROTEASE SPRTN"/>
    <property type="match status" value="1"/>
</dbReference>
<dbReference type="EMBL" id="CAJGYO010000001">
    <property type="protein sequence ID" value="CAD6202699.1"/>
    <property type="molecule type" value="Genomic_DNA"/>
</dbReference>
<feature type="region of interest" description="Disordered" evidence="1">
    <location>
        <begin position="226"/>
        <end position="247"/>
    </location>
</feature>
<evidence type="ECO:0000259" key="2">
    <source>
        <dbReference type="Pfam" id="PF10263"/>
    </source>
</evidence>
<keyword evidence="4" id="KW-1185">Reference proteome</keyword>
<feature type="compositionally biased region" description="Basic and acidic residues" evidence="1">
    <location>
        <begin position="268"/>
        <end position="298"/>
    </location>
</feature>
<gene>
    <name evidence="3" type="ORF">NCGR_LOCUS937</name>
</gene>
<dbReference type="OrthoDB" id="5236983at2759"/>
<dbReference type="Pfam" id="PF10263">
    <property type="entry name" value="SprT-like"/>
    <property type="match status" value="1"/>
</dbReference>
<evidence type="ECO:0000313" key="3">
    <source>
        <dbReference type="EMBL" id="CAD6202699.1"/>
    </source>
</evidence>
<organism evidence="3 4">
    <name type="scientific">Miscanthus lutarioriparius</name>
    <dbReference type="NCBI Taxonomy" id="422564"/>
    <lineage>
        <taxon>Eukaryota</taxon>
        <taxon>Viridiplantae</taxon>
        <taxon>Streptophyta</taxon>
        <taxon>Embryophyta</taxon>
        <taxon>Tracheophyta</taxon>
        <taxon>Spermatophyta</taxon>
        <taxon>Magnoliopsida</taxon>
        <taxon>Liliopsida</taxon>
        <taxon>Poales</taxon>
        <taxon>Poaceae</taxon>
        <taxon>PACMAD clade</taxon>
        <taxon>Panicoideae</taxon>
        <taxon>Andropogonodae</taxon>
        <taxon>Andropogoneae</taxon>
        <taxon>Saccharinae</taxon>
        <taxon>Miscanthus</taxon>
    </lineage>
</organism>
<dbReference type="GO" id="GO:0006974">
    <property type="term" value="P:DNA damage response"/>
    <property type="evidence" value="ECO:0007669"/>
    <property type="project" value="InterPro"/>
</dbReference>
<feature type="region of interest" description="Disordered" evidence="1">
    <location>
        <begin position="402"/>
        <end position="447"/>
    </location>
</feature>
<dbReference type="PANTHER" id="PTHR21220">
    <property type="entry name" value="DNA-DEPENDENT METALLOPROTEASE SPRTN"/>
    <property type="match status" value="1"/>
</dbReference>
<feature type="domain" description="SprT-like" evidence="2">
    <location>
        <begin position="16"/>
        <end position="116"/>
    </location>
</feature>
<dbReference type="InterPro" id="IPR044245">
    <property type="entry name" value="Spartan"/>
</dbReference>
<dbReference type="GO" id="GO:0003697">
    <property type="term" value="F:single-stranded DNA binding"/>
    <property type="evidence" value="ECO:0007669"/>
    <property type="project" value="InterPro"/>
</dbReference>
<accession>A0A811M7G2</accession>
<dbReference type="Proteomes" id="UP000604825">
    <property type="component" value="Unassembled WGS sequence"/>
</dbReference>
<dbReference type="GO" id="GO:0005634">
    <property type="term" value="C:nucleus"/>
    <property type="evidence" value="ECO:0007669"/>
    <property type="project" value="TreeGrafter"/>
</dbReference>
<dbReference type="AlphaFoldDB" id="A0A811M7G2"/>
<name>A0A811M7G2_9POAL</name>
<proteinExistence type="predicted"/>